<dbReference type="KEGG" id="mpg:Theba_1593"/>
<feature type="domain" description="ABC transmembrane type-1" evidence="8">
    <location>
        <begin position="68"/>
        <end position="279"/>
    </location>
</feature>
<keyword evidence="5 7" id="KW-1133">Transmembrane helix</keyword>
<feature type="transmembrane region" description="Helical" evidence="7">
    <location>
        <begin position="105"/>
        <end position="122"/>
    </location>
</feature>
<feature type="transmembrane region" description="Helical" evidence="7">
    <location>
        <begin position="229"/>
        <end position="250"/>
    </location>
</feature>
<dbReference type="InterPro" id="IPR000515">
    <property type="entry name" value="MetI-like"/>
</dbReference>
<dbReference type="AlphaFoldDB" id="I2F5Q8"/>
<dbReference type="GeneID" id="87107389"/>
<feature type="transmembrane region" description="Helical" evidence="7">
    <location>
        <begin position="153"/>
        <end position="175"/>
    </location>
</feature>
<evidence type="ECO:0000313" key="10">
    <source>
        <dbReference type="Proteomes" id="UP000002881"/>
    </source>
</evidence>
<dbReference type="STRING" id="660470.Theba_1593"/>
<proteinExistence type="inferred from homology"/>
<protein>
    <submittedName>
        <fullName evidence="9">Permease component of ABC-type sugar transporter</fullName>
    </submittedName>
</protein>
<evidence type="ECO:0000256" key="6">
    <source>
        <dbReference type="ARBA" id="ARBA00023136"/>
    </source>
</evidence>
<dbReference type="RefSeq" id="WP_006489374.1">
    <property type="nucleotide sequence ID" value="NC_017934.1"/>
</dbReference>
<dbReference type="GO" id="GO:0055085">
    <property type="term" value="P:transmembrane transport"/>
    <property type="evidence" value="ECO:0007669"/>
    <property type="project" value="InterPro"/>
</dbReference>
<dbReference type="eggNOG" id="COG1175">
    <property type="taxonomic scope" value="Bacteria"/>
</dbReference>
<name>I2F5Q8_9BACT</name>
<dbReference type="InterPro" id="IPR051393">
    <property type="entry name" value="ABC_transporter_permease"/>
</dbReference>
<feature type="transmembrane region" description="Helical" evidence="7">
    <location>
        <begin position="21"/>
        <end position="41"/>
    </location>
</feature>
<evidence type="ECO:0000256" key="3">
    <source>
        <dbReference type="ARBA" id="ARBA00022475"/>
    </source>
</evidence>
<dbReference type="InterPro" id="IPR035906">
    <property type="entry name" value="MetI-like_sf"/>
</dbReference>
<evidence type="ECO:0000256" key="5">
    <source>
        <dbReference type="ARBA" id="ARBA00022989"/>
    </source>
</evidence>
<organism evidence="9 10">
    <name type="scientific">Mesotoga prima MesG1.Ag.4.2</name>
    <dbReference type="NCBI Taxonomy" id="660470"/>
    <lineage>
        <taxon>Bacteria</taxon>
        <taxon>Thermotogati</taxon>
        <taxon>Thermotogota</taxon>
        <taxon>Thermotogae</taxon>
        <taxon>Kosmotogales</taxon>
        <taxon>Kosmotogaceae</taxon>
        <taxon>Mesotoga</taxon>
    </lineage>
</organism>
<keyword evidence="2 7" id="KW-0813">Transport</keyword>
<keyword evidence="6 7" id="KW-0472">Membrane</keyword>
<comment type="subcellular location">
    <subcellularLocation>
        <location evidence="1 7">Cell membrane</location>
        <topology evidence="1 7">Multi-pass membrane protein</topology>
    </subcellularLocation>
</comment>
<evidence type="ECO:0000313" key="9">
    <source>
        <dbReference type="EMBL" id="AFK07261.1"/>
    </source>
</evidence>
<dbReference type="EMBL" id="CP003532">
    <property type="protein sequence ID" value="AFK07261.1"/>
    <property type="molecule type" value="Genomic_DNA"/>
</dbReference>
<keyword evidence="4 7" id="KW-0812">Transmembrane</keyword>
<feature type="transmembrane region" description="Helical" evidence="7">
    <location>
        <begin position="74"/>
        <end position="93"/>
    </location>
</feature>
<dbReference type="PANTHER" id="PTHR30193">
    <property type="entry name" value="ABC TRANSPORTER PERMEASE PROTEIN"/>
    <property type="match status" value="1"/>
</dbReference>
<gene>
    <name evidence="9" type="ORF">Theba_1593</name>
</gene>
<evidence type="ECO:0000256" key="7">
    <source>
        <dbReference type="RuleBase" id="RU363032"/>
    </source>
</evidence>
<evidence type="ECO:0000256" key="1">
    <source>
        <dbReference type="ARBA" id="ARBA00004651"/>
    </source>
</evidence>
<dbReference type="Proteomes" id="UP000002881">
    <property type="component" value="Chromosome"/>
</dbReference>
<reference evidence="9 10" key="1">
    <citation type="journal article" date="2012" name="Genome Biol. Evol.">
        <title>Genome Sequence of the Mesophilic Thermotogales Bacterium Mesotoga prima MesG1.Ag.4.2 Reveals the Largest Thermotogales Genome To Date.</title>
        <authorList>
            <person name="Zhaxybayeva O."/>
            <person name="Swithers K.S."/>
            <person name="Foght J."/>
            <person name="Green A.G."/>
            <person name="Bruce D."/>
            <person name="Detter C."/>
            <person name="Han S."/>
            <person name="Teshima H."/>
            <person name="Han J."/>
            <person name="Woyke T."/>
            <person name="Pitluck S."/>
            <person name="Nolan M."/>
            <person name="Ivanova N."/>
            <person name="Pati A."/>
            <person name="Land M.L."/>
            <person name="Dlutek M."/>
            <person name="Doolittle W.F."/>
            <person name="Noll K.M."/>
            <person name="Nesbo C.L."/>
        </authorList>
    </citation>
    <scope>NUCLEOTIDE SEQUENCE [LARGE SCALE GENOMIC DNA]</scope>
    <source>
        <strain evidence="10">mesG1.Ag.4.2</strain>
    </source>
</reference>
<keyword evidence="9" id="KW-0762">Sugar transport</keyword>
<keyword evidence="3" id="KW-1003">Cell membrane</keyword>
<dbReference type="PROSITE" id="PS50928">
    <property type="entry name" value="ABC_TM1"/>
    <property type="match status" value="1"/>
</dbReference>
<dbReference type="PANTHER" id="PTHR30193:SF37">
    <property type="entry name" value="INNER MEMBRANE ABC TRANSPORTER PERMEASE PROTEIN YCJO"/>
    <property type="match status" value="1"/>
</dbReference>
<feature type="transmembrane region" description="Helical" evidence="7">
    <location>
        <begin position="199"/>
        <end position="220"/>
    </location>
</feature>
<evidence type="ECO:0000256" key="4">
    <source>
        <dbReference type="ARBA" id="ARBA00022692"/>
    </source>
</evidence>
<keyword evidence="10" id="KW-1185">Reference proteome</keyword>
<evidence type="ECO:0000256" key="2">
    <source>
        <dbReference type="ARBA" id="ARBA00022448"/>
    </source>
</evidence>
<sequence precursor="true">MNRKTRERLVGYSFIAPDITGLIIFAMVPAIVALVISFFSWNGLSDMLFVGLDNYRTMFQDPQWRNSIFVTLKYSVFFVPMNFLFALLLAMLVQKPGPGIGLFRAIFFAPTAMSMVAVSFVWKYMFQPYGFVNYFLSFFGITRQPLLGSMSQALYCITVVSLYMSVGYYMVIFLAGLNEISNEYYEAAEIDGASGFQKFLYITLPLLKPTTAFVLVMTFLQSFQVFDQIYILTGGGPFYSTSTAAFYIYYNAFQMYQFGYSSAQAFTLFAILLVVSYFMLRALRGGNVSTGS</sequence>
<feature type="transmembrane region" description="Helical" evidence="7">
    <location>
        <begin position="262"/>
        <end position="280"/>
    </location>
</feature>
<dbReference type="SUPFAM" id="SSF161098">
    <property type="entry name" value="MetI-like"/>
    <property type="match status" value="1"/>
</dbReference>
<dbReference type="GO" id="GO:0005886">
    <property type="term" value="C:plasma membrane"/>
    <property type="evidence" value="ECO:0007669"/>
    <property type="project" value="UniProtKB-SubCell"/>
</dbReference>
<dbReference type="HOGENOM" id="CLU_016047_0_1_0"/>
<dbReference type="CDD" id="cd06261">
    <property type="entry name" value="TM_PBP2"/>
    <property type="match status" value="1"/>
</dbReference>
<accession>I2F5Q8</accession>
<evidence type="ECO:0000259" key="8">
    <source>
        <dbReference type="PROSITE" id="PS50928"/>
    </source>
</evidence>
<comment type="similarity">
    <text evidence="7">Belongs to the binding-protein-dependent transport system permease family.</text>
</comment>
<dbReference type="Gene3D" id="1.10.3720.10">
    <property type="entry name" value="MetI-like"/>
    <property type="match status" value="1"/>
</dbReference>
<dbReference type="Pfam" id="PF00528">
    <property type="entry name" value="BPD_transp_1"/>
    <property type="match status" value="1"/>
</dbReference>